<dbReference type="AlphaFoldDB" id="A0ABD3I746"/>
<evidence type="ECO:0000256" key="10">
    <source>
        <dbReference type="ARBA" id="ARBA00048167"/>
    </source>
</evidence>
<evidence type="ECO:0000313" key="11">
    <source>
        <dbReference type="EMBL" id="KAL3698142.1"/>
    </source>
</evidence>
<evidence type="ECO:0000256" key="7">
    <source>
        <dbReference type="ARBA" id="ARBA00043129"/>
    </source>
</evidence>
<sequence length="475" mass="52699">MAGIPASAFQNPATNALKDFNTPEVAPGAINSVTMANEAKRRRVVLDSFISGSSSVANEDGDEPVITALVTEEECGDAELRNAKVLQLAVGQGGPPQWFGQAVQQAVQQGGQPQWFAQAFQQAVGQNGPPQWFAQAVQQAVQQGGPPQWFPQAFQQAVQPLRGEVQQGFRGIQAQFDNLWVFKHNTDMFARMQAGHLIAPNKTVTGFAQAVPIPAMDHGDLSPDIAAIFDAQAPLPGVGVRPPPAIRFPGHVHDNLTQAEIGILARWYNDTFGIVAGDLHPIQLQKLTGFLMGFLRGPLNEMGICLCFHVDLVEPVQQLIEVAQQDLHLDFDSLGTRMRKVNFLNCPLQEYVPPAERYDVIWIQWCIGHLTDADVMEFFNRAKLGLKRGGFIVLKENIAKSRFVLDKEDFSVTRSDQYFRDLFQQGGLHVYQHRKQTGFPRELFEVHMYCLTTELKKLTTKIGKAKKVNRPGIIK</sequence>
<organism evidence="11 12">
    <name type="scientific">Riccia sorocarpa</name>
    <dbReference type="NCBI Taxonomy" id="122646"/>
    <lineage>
        <taxon>Eukaryota</taxon>
        <taxon>Viridiplantae</taxon>
        <taxon>Streptophyta</taxon>
        <taxon>Embryophyta</taxon>
        <taxon>Marchantiophyta</taxon>
        <taxon>Marchantiopsida</taxon>
        <taxon>Marchantiidae</taxon>
        <taxon>Marchantiales</taxon>
        <taxon>Ricciaceae</taxon>
        <taxon>Riccia</taxon>
    </lineage>
</organism>
<protein>
    <recommendedName>
        <fullName evidence="6">Alpha N-terminal protein methyltransferase 1</fullName>
        <ecNumber evidence="5">2.1.1.244</ecNumber>
    </recommendedName>
    <alternativeName>
        <fullName evidence="7">X-Pro-Lys N-terminal protein methyltransferase 1</fullName>
    </alternativeName>
</protein>
<comment type="similarity">
    <text evidence="1">Belongs to the methyltransferase superfamily. NTM1 family.</text>
</comment>
<keyword evidence="3" id="KW-0808">Transferase</keyword>
<dbReference type="InterPro" id="IPR008576">
    <property type="entry name" value="MeTrfase_NTM1"/>
</dbReference>
<gene>
    <name evidence="11" type="ORF">R1sor_012218</name>
</gene>
<dbReference type="EC" id="2.1.1.244" evidence="5"/>
<dbReference type="Proteomes" id="UP001633002">
    <property type="component" value="Unassembled WGS sequence"/>
</dbReference>
<proteinExistence type="inferred from homology"/>
<evidence type="ECO:0000256" key="6">
    <source>
        <dbReference type="ARBA" id="ARBA00039449"/>
    </source>
</evidence>
<comment type="caution">
    <text evidence="11">The sequence shown here is derived from an EMBL/GenBank/DDBJ whole genome shotgun (WGS) entry which is preliminary data.</text>
</comment>
<comment type="catalytic activity">
    <reaction evidence="9">
        <text>N-terminal L-prolyl-L-prolyl-L-lysyl-[protein] + 2 S-adenosyl-L-methionine = N-terminal N,N-dimethyl-L-prolyl-L-prolyl-L-lysyl-[protein] + 2 S-adenosyl-L-homocysteine + 2 H(+)</text>
        <dbReference type="Rhea" id="RHEA:54736"/>
        <dbReference type="Rhea" id="RHEA-COMP:13787"/>
        <dbReference type="Rhea" id="RHEA-COMP:13974"/>
        <dbReference type="ChEBI" id="CHEBI:15378"/>
        <dbReference type="ChEBI" id="CHEBI:57856"/>
        <dbReference type="ChEBI" id="CHEBI:59789"/>
        <dbReference type="ChEBI" id="CHEBI:138059"/>
        <dbReference type="ChEBI" id="CHEBI:138318"/>
        <dbReference type="EC" id="2.1.1.244"/>
    </reaction>
</comment>
<dbReference type="Pfam" id="PF05891">
    <property type="entry name" value="Methyltransf_PK"/>
    <property type="match status" value="1"/>
</dbReference>
<evidence type="ECO:0000313" key="12">
    <source>
        <dbReference type="Proteomes" id="UP001633002"/>
    </source>
</evidence>
<name>A0ABD3I746_9MARC</name>
<dbReference type="PANTHER" id="PTHR12753:SF0">
    <property type="entry name" value="ALPHA N-TERMINAL PROTEIN METHYLTRANSFERASE 1"/>
    <property type="match status" value="1"/>
</dbReference>
<evidence type="ECO:0000256" key="4">
    <source>
        <dbReference type="ARBA" id="ARBA00022691"/>
    </source>
</evidence>
<accession>A0ABD3I746</accession>
<dbReference type="GO" id="GO:0032259">
    <property type="term" value="P:methylation"/>
    <property type="evidence" value="ECO:0007669"/>
    <property type="project" value="UniProtKB-KW"/>
</dbReference>
<keyword evidence="12" id="KW-1185">Reference proteome</keyword>
<keyword evidence="2" id="KW-0489">Methyltransferase</keyword>
<evidence type="ECO:0000256" key="2">
    <source>
        <dbReference type="ARBA" id="ARBA00022603"/>
    </source>
</evidence>
<evidence type="ECO:0000256" key="9">
    <source>
        <dbReference type="ARBA" id="ARBA00047885"/>
    </source>
</evidence>
<dbReference type="EMBL" id="JBJQOH010000002">
    <property type="protein sequence ID" value="KAL3698142.1"/>
    <property type="molecule type" value="Genomic_DNA"/>
</dbReference>
<keyword evidence="4" id="KW-0949">S-adenosyl-L-methionine</keyword>
<dbReference type="SUPFAM" id="SSF53335">
    <property type="entry name" value="S-adenosyl-L-methionine-dependent methyltransferases"/>
    <property type="match status" value="1"/>
</dbReference>
<comment type="catalytic activity">
    <reaction evidence="8">
        <text>N-terminal L-seryl-L-prolyl-L-lysyl-[protein] + 3 S-adenosyl-L-methionine = N-terminal N,N,N-trimethyl-L-seryl-L-prolyl-L-lysyl-[protein] + 3 S-adenosyl-L-homocysteine + 3 H(+)</text>
        <dbReference type="Rhea" id="RHEA:54724"/>
        <dbReference type="Rhea" id="RHEA-COMP:13789"/>
        <dbReference type="Rhea" id="RHEA-COMP:13973"/>
        <dbReference type="ChEBI" id="CHEBI:15378"/>
        <dbReference type="ChEBI" id="CHEBI:57856"/>
        <dbReference type="ChEBI" id="CHEBI:59789"/>
        <dbReference type="ChEBI" id="CHEBI:138061"/>
        <dbReference type="ChEBI" id="CHEBI:138317"/>
        <dbReference type="EC" id="2.1.1.244"/>
    </reaction>
</comment>
<reference evidence="11 12" key="1">
    <citation type="submission" date="2024-09" db="EMBL/GenBank/DDBJ databases">
        <title>Chromosome-scale assembly of Riccia sorocarpa.</title>
        <authorList>
            <person name="Paukszto L."/>
        </authorList>
    </citation>
    <scope>NUCLEOTIDE SEQUENCE [LARGE SCALE GENOMIC DNA]</scope>
    <source>
        <strain evidence="11">LP-2024</strain>
        <tissue evidence="11">Aerial parts of the thallus</tissue>
    </source>
</reference>
<dbReference type="Gene3D" id="3.40.50.150">
    <property type="entry name" value="Vaccinia Virus protein VP39"/>
    <property type="match status" value="1"/>
</dbReference>
<evidence type="ECO:0000256" key="8">
    <source>
        <dbReference type="ARBA" id="ARBA00047306"/>
    </source>
</evidence>
<dbReference type="InterPro" id="IPR029063">
    <property type="entry name" value="SAM-dependent_MTases_sf"/>
</dbReference>
<evidence type="ECO:0000256" key="1">
    <source>
        <dbReference type="ARBA" id="ARBA00009059"/>
    </source>
</evidence>
<comment type="catalytic activity">
    <reaction evidence="10">
        <text>N-terminal L-alanyl-L-prolyl-L-lysyl-[protein] + 3 S-adenosyl-L-methionine = N-terminal N,N,N-trimethyl-L-alanyl-L-prolyl-L-lysyl-[protein] + 3 S-adenosyl-L-homocysteine + 3 H(+)</text>
        <dbReference type="Rhea" id="RHEA:54712"/>
        <dbReference type="Rhea" id="RHEA-COMP:13785"/>
        <dbReference type="Rhea" id="RHEA-COMP:13971"/>
        <dbReference type="ChEBI" id="CHEBI:15378"/>
        <dbReference type="ChEBI" id="CHEBI:57856"/>
        <dbReference type="ChEBI" id="CHEBI:59789"/>
        <dbReference type="ChEBI" id="CHEBI:138057"/>
        <dbReference type="ChEBI" id="CHEBI:138315"/>
        <dbReference type="EC" id="2.1.1.244"/>
    </reaction>
</comment>
<evidence type="ECO:0000256" key="3">
    <source>
        <dbReference type="ARBA" id="ARBA00022679"/>
    </source>
</evidence>
<evidence type="ECO:0000256" key="5">
    <source>
        <dbReference type="ARBA" id="ARBA00039112"/>
    </source>
</evidence>
<dbReference type="GO" id="GO:0071885">
    <property type="term" value="F:N-terminal protein N-methyltransferase activity"/>
    <property type="evidence" value="ECO:0007669"/>
    <property type="project" value="UniProtKB-EC"/>
</dbReference>
<dbReference type="PANTHER" id="PTHR12753">
    <property type="entry name" value="AD-003 - RELATED"/>
    <property type="match status" value="1"/>
</dbReference>